<evidence type="ECO:0000313" key="1">
    <source>
        <dbReference type="Proteomes" id="UP000887579"/>
    </source>
</evidence>
<organism evidence="1 2">
    <name type="scientific">Panagrolaimus sp. ES5</name>
    <dbReference type="NCBI Taxonomy" id="591445"/>
    <lineage>
        <taxon>Eukaryota</taxon>
        <taxon>Metazoa</taxon>
        <taxon>Ecdysozoa</taxon>
        <taxon>Nematoda</taxon>
        <taxon>Chromadorea</taxon>
        <taxon>Rhabditida</taxon>
        <taxon>Tylenchina</taxon>
        <taxon>Panagrolaimomorpha</taxon>
        <taxon>Panagrolaimoidea</taxon>
        <taxon>Panagrolaimidae</taxon>
        <taxon>Panagrolaimus</taxon>
    </lineage>
</organism>
<proteinExistence type="predicted"/>
<sequence>MATKDSLKEDKSLSDSSSHQYSNINLNQNFKCSSLNPVQSKSNFIDISRKVYETAVLSKLKDTTEQTHNGRNNDSNLWIEKHLKSLTLNNFYEDKAQKEQLKKPLRTNSSTLSLHISAYENMIEATTADSDGAEKEGLKDKDEKINLIKSISEQTVTDSSTGITVTFNMLLKRFI</sequence>
<dbReference type="Proteomes" id="UP000887579">
    <property type="component" value="Unplaced"/>
</dbReference>
<name>A0AC34F1K3_9BILA</name>
<dbReference type="WBParaSite" id="ES5_v2.g10916.t1">
    <property type="protein sequence ID" value="ES5_v2.g10916.t1"/>
    <property type="gene ID" value="ES5_v2.g10916"/>
</dbReference>
<reference evidence="2" key="1">
    <citation type="submission" date="2022-11" db="UniProtKB">
        <authorList>
            <consortium name="WormBaseParasite"/>
        </authorList>
    </citation>
    <scope>IDENTIFICATION</scope>
</reference>
<protein>
    <submittedName>
        <fullName evidence="2">Uncharacterized protein</fullName>
    </submittedName>
</protein>
<accession>A0AC34F1K3</accession>
<evidence type="ECO:0000313" key="2">
    <source>
        <dbReference type="WBParaSite" id="ES5_v2.g10916.t1"/>
    </source>
</evidence>